<accession>A0A9P8PGH7</accession>
<comment type="caution">
    <text evidence="1">The sequence shown here is derived from an EMBL/GenBank/DDBJ whole genome shotgun (WGS) entry which is preliminary data.</text>
</comment>
<keyword evidence="2" id="KW-1185">Reference proteome</keyword>
<evidence type="ECO:0000313" key="1">
    <source>
        <dbReference type="EMBL" id="KAH3671019.1"/>
    </source>
</evidence>
<reference evidence="1" key="1">
    <citation type="journal article" date="2021" name="Open Biol.">
        <title>Shared evolutionary footprints suggest mitochondrial oxidative damage underlies multiple complex I losses in fungi.</title>
        <authorList>
            <person name="Schikora-Tamarit M.A."/>
            <person name="Marcet-Houben M."/>
            <person name="Nosek J."/>
            <person name="Gabaldon T."/>
        </authorList>
    </citation>
    <scope>NUCLEOTIDE SEQUENCE</scope>
    <source>
        <strain evidence="1">CBS6075</strain>
    </source>
</reference>
<dbReference type="AlphaFoldDB" id="A0A9P8PGH7"/>
<proteinExistence type="predicted"/>
<dbReference type="EMBL" id="JAEUBE010000084">
    <property type="protein sequence ID" value="KAH3671019.1"/>
    <property type="molecule type" value="Genomic_DNA"/>
</dbReference>
<reference evidence="1" key="2">
    <citation type="submission" date="2021-01" db="EMBL/GenBank/DDBJ databases">
        <authorList>
            <person name="Schikora-Tamarit M.A."/>
        </authorList>
    </citation>
    <scope>NUCLEOTIDE SEQUENCE</scope>
    <source>
        <strain evidence="1">CBS6075</strain>
    </source>
</reference>
<gene>
    <name evidence="1" type="ORF">OGAPHI_000730</name>
</gene>
<organism evidence="1 2">
    <name type="scientific">Ogataea philodendri</name>
    <dbReference type="NCBI Taxonomy" id="1378263"/>
    <lineage>
        <taxon>Eukaryota</taxon>
        <taxon>Fungi</taxon>
        <taxon>Dikarya</taxon>
        <taxon>Ascomycota</taxon>
        <taxon>Saccharomycotina</taxon>
        <taxon>Pichiomycetes</taxon>
        <taxon>Pichiales</taxon>
        <taxon>Pichiaceae</taxon>
        <taxon>Ogataea</taxon>
    </lineage>
</organism>
<evidence type="ECO:0000313" key="2">
    <source>
        <dbReference type="Proteomes" id="UP000769157"/>
    </source>
</evidence>
<name>A0A9P8PGH7_9ASCO</name>
<protein>
    <submittedName>
        <fullName evidence="1">Uncharacterized protein</fullName>
    </submittedName>
</protein>
<dbReference type="GeneID" id="70232698"/>
<dbReference type="RefSeq" id="XP_046064387.1">
    <property type="nucleotide sequence ID" value="XM_046208693.1"/>
</dbReference>
<dbReference type="Proteomes" id="UP000769157">
    <property type="component" value="Unassembled WGS sequence"/>
</dbReference>
<sequence length="297" mass="31654">MLRTKIEKLSCLLGRGLSKLGSGVFSASLPSSFAASSSSSSLLSSCADCSSSSDSSPPLSASDCSSSLSLSLSLSCSRWKSSHLLLSIAKSTATSLPWILSPADSCTAFAAAEWRIIVTNPNPVILPPFLRGMCASFTLPYFRNSFTRSFGSRTDHGRFLTISLALFFIATSCDLARGSTVSFAALSFLTLRFAIETLSSLSLNLFFFESFKAFSASSSVTNETNPNPRLFPSLSFTITECRTGANCEKKSFNSSFVPLGATFCTNSVLLSNPSSLDVDPGRSDILKLFRTVPAKSI</sequence>